<feature type="signal peptide" evidence="1">
    <location>
        <begin position="1"/>
        <end position="27"/>
    </location>
</feature>
<keyword evidence="3" id="KW-1185">Reference proteome</keyword>
<name>A0ABS7DLQ5_9FIRM</name>
<proteinExistence type="predicted"/>
<organism evidence="2 3">
    <name type="scientific">Caproiciproducens faecalis</name>
    <dbReference type="NCBI Taxonomy" id="2820301"/>
    <lineage>
        <taxon>Bacteria</taxon>
        <taxon>Bacillati</taxon>
        <taxon>Bacillota</taxon>
        <taxon>Clostridia</taxon>
        <taxon>Eubacteriales</taxon>
        <taxon>Acutalibacteraceae</taxon>
        <taxon>Caproiciproducens</taxon>
    </lineage>
</organism>
<dbReference type="Gene3D" id="2.60.40.1080">
    <property type="match status" value="1"/>
</dbReference>
<evidence type="ECO:0000313" key="2">
    <source>
        <dbReference type="EMBL" id="MBW7572227.1"/>
    </source>
</evidence>
<dbReference type="Proteomes" id="UP000719942">
    <property type="component" value="Unassembled WGS sequence"/>
</dbReference>
<evidence type="ECO:0000256" key="1">
    <source>
        <dbReference type="SAM" id="SignalP"/>
    </source>
</evidence>
<dbReference type="EMBL" id="JAGFNZ010000002">
    <property type="protein sequence ID" value="MBW7572227.1"/>
    <property type="molecule type" value="Genomic_DNA"/>
</dbReference>
<reference evidence="2 3" key="1">
    <citation type="submission" date="2021-03" db="EMBL/GenBank/DDBJ databases">
        <title>Caproiciproducens sp. nov. isolated from feces of cow.</title>
        <authorList>
            <person name="Choi J.-Y."/>
        </authorList>
    </citation>
    <scope>NUCLEOTIDE SEQUENCE [LARGE SCALE GENOMIC DNA]</scope>
    <source>
        <strain evidence="2 3">AGMB10547</strain>
    </source>
</reference>
<dbReference type="SUPFAM" id="SSF49373">
    <property type="entry name" value="Invasin/intimin cell-adhesion fragments"/>
    <property type="match status" value="1"/>
</dbReference>
<protein>
    <recommendedName>
        <fullName evidence="4">Ig-like domain (Group 2)</fullName>
    </recommendedName>
</protein>
<sequence length="208" mass="21597">MFKNRKIAVLIPILTILLASFSAAAFADSVLNDENSAASVTLNEISLVQNTSYVSEAYFGVIYLRVDDDSVVRASTDTQGHVVVTAVAAGTTKIRYYYRTLAESDWTSATLPVTVTGTSAAPAVSSTGLVFSQSSVKIAKFGEYTPDNITLNGSKAEASSLVWVSSSTGVATVDASTGKITAVSGGTAVIYAIDPVTKAAADISVSVY</sequence>
<dbReference type="InterPro" id="IPR008964">
    <property type="entry name" value="Invasin/intimin_cell_adhesion"/>
</dbReference>
<comment type="caution">
    <text evidence="2">The sequence shown here is derived from an EMBL/GenBank/DDBJ whole genome shotgun (WGS) entry which is preliminary data.</text>
</comment>
<dbReference type="RefSeq" id="WP_219964644.1">
    <property type="nucleotide sequence ID" value="NZ_JAGFNZ010000002.1"/>
</dbReference>
<evidence type="ECO:0008006" key="4">
    <source>
        <dbReference type="Google" id="ProtNLM"/>
    </source>
</evidence>
<keyword evidence="1" id="KW-0732">Signal</keyword>
<gene>
    <name evidence="2" type="ORF">J5W02_05315</name>
</gene>
<evidence type="ECO:0000313" key="3">
    <source>
        <dbReference type="Proteomes" id="UP000719942"/>
    </source>
</evidence>
<feature type="chain" id="PRO_5045560674" description="Ig-like domain (Group 2)" evidence="1">
    <location>
        <begin position="28"/>
        <end position="208"/>
    </location>
</feature>
<accession>A0ABS7DLQ5</accession>